<dbReference type="RefSeq" id="WP_150352976.1">
    <property type="nucleotide sequence ID" value="NZ_RZNZ01000003.1"/>
</dbReference>
<gene>
    <name evidence="16" type="ORF">EM848_00080</name>
    <name evidence="15" type="ORF">EMO90_02785</name>
</gene>
<evidence type="ECO:0000259" key="13">
    <source>
        <dbReference type="Pfam" id="PF04452"/>
    </source>
</evidence>
<evidence type="ECO:0000313" key="18">
    <source>
        <dbReference type="Proteomes" id="UP000374630"/>
    </source>
</evidence>
<protein>
    <recommendedName>
        <fullName evidence="4 12">Ribosomal RNA small subunit methyltransferase E</fullName>
        <ecNumber evidence="3 12">2.1.1.193</ecNumber>
    </recommendedName>
</protein>
<dbReference type="InterPro" id="IPR046886">
    <property type="entry name" value="RsmE_MTase_dom"/>
</dbReference>
<keyword evidence="18" id="KW-1185">Reference proteome</keyword>
<evidence type="ECO:0000256" key="12">
    <source>
        <dbReference type="PIRNR" id="PIRNR015601"/>
    </source>
</evidence>
<organism evidence="16 17">
    <name type="scientific">Bifidobacterium vespertilionis</name>
    <dbReference type="NCBI Taxonomy" id="2562524"/>
    <lineage>
        <taxon>Bacteria</taxon>
        <taxon>Bacillati</taxon>
        <taxon>Actinomycetota</taxon>
        <taxon>Actinomycetes</taxon>
        <taxon>Bifidobacteriales</taxon>
        <taxon>Bifidobacteriaceae</taxon>
        <taxon>Bifidobacterium</taxon>
    </lineage>
</organism>
<dbReference type="Pfam" id="PF20260">
    <property type="entry name" value="PUA_4"/>
    <property type="match status" value="1"/>
</dbReference>
<evidence type="ECO:0000256" key="6">
    <source>
        <dbReference type="ARBA" id="ARBA00022552"/>
    </source>
</evidence>
<comment type="subcellular location">
    <subcellularLocation>
        <location evidence="1 12">Cytoplasm</location>
    </subcellularLocation>
</comment>
<evidence type="ECO:0000256" key="5">
    <source>
        <dbReference type="ARBA" id="ARBA00022490"/>
    </source>
</evidence>
<feature type="domain" description="Ribosomal RNA small subunit methyltransferase E PUA-like" evidence="14">
    <location>
        <begin position="31"/>
        <end position="70"/>
    </location>
</feature>
<evidence type="ECO:0000256" key="10">
    <source>
        <dbReference type="ARBA" id="ARBA00025699"/>
    </source>
</evidence>
<dbReference type="NCBIfam" id="NF008693">
    <property type="entry name" value="PRK11713.2-3"/>
    <property type="match status" value="1"/>
</dbReference>
<evidence type="ECO:0000256" key="8">
    <source>
        <dbReference type="ARBA" id="ARBA00022679"/>
    </source>
</evidence>
<dbReference type="SUPFAM" id="SSF75217">
    <property type="entry name" value="alpha/beta knot"/>
    <property type="match status" value="1"/>
</dbReference>
<evidence type="ECO:0000256" key="11">
    <source>
        <dbReference type="ARBA" id="ARBA00047944"/>
    </source>
</evidence>
<keyword evidence="5 12" id="KW-0963">Cytoplasm</keyword>
<keyword evidence="7 12" id="KW-0489">Methyltransferase</keyword>
<dbReference type="Gene3D" id="3.40.1280.10">
    <property type="match status" value="1"/>
</dbReference>
<dbReference type="PANTHER" id="PTHR30027:SF3">
    <property type="entry name" value="16S RRNA (URACIL(1498)-N(3))-METHYLTRANSFERASE"/>
    <property type="match status" value="1"/>
</dbReference>
<comment type="similarity">
    <text evidence="2 12">Belongs to the RNA methyltransferase RsmE family.</text>
</comment>
<name>A0A5J5E6W3_9BIFI</name>
<evidence type="ECO:0000313" key="15">
    <source>
        <dbReference type="EMBL" id="KAA8821573.1"/>
    </source>
</evidence>
<dbReference type="PIRSF" id="PIRSF015601">
    <property type="entry name" value="MTase_slr0722"/>
    <property type="match status" value="1"/>
</dbReference>
<dbReference type="Proteomes" id="UP000374630">
    <property type="component" value="Unassembled WGS sequence"/>
</dbReference>
<keyword evidence="9 12" id="KW-0949">S-adenosyl-L-methionine</keyword>
<dbReference type="InterPro" id="IPR006700">
    <property type="entry name" value="RsmE"/>
</dbReference>
<reference evidence="17 18" key="1">
    <citation type="journal article" date="2019" name="Syst. Appl. Microbiol.">
        <title>Characterization of Bifidobacterium species in feaces of the Egyptian fruit bat: Description of B. vespertilionis sp. nov. and B. rousetti sp. nov.</title>
        <authorList>
            <person name="Modesto M."/>
            <person name="Satti M."/>
            <person name="Watanabe K."/>
            <person name="Puglisi E."/>
            <person name="Morelli L."/>
            <person name="Huang C.-H."/>
            <person name="Liou J.-S."/>
            <person name="Miyashita M."/>
            <person name="Tamura T."/>
            <person name="Saito S."/>
            <person name="Mori K."/>
            <person name="Huang L."/>
            <person name="Sciavilla P."/>
            <person name="Sandri C."/>
            <person name="Spiezio C."/>
            <person name="Vitali F."/>
            <person name="Cavalieri D."/>
            <person name="Perpetuini G."/>
            <person name="Tofalo R."/>
            <person name="Bonetti A."/>
            <person name="Arita M."/>
            <person name="Mattarelli P."/>
        </authorList>
    </citation>
    <scope>NUCLEOTIDE SEQUENCE [LARGE SCALE GENOMIC DNA]</scope>
    <source>
        <strain evidence="15 18">RST16</strain>
        <strain evidence="16 17">RST8</strain>
    </source>
</reference>
<dbReference type="OrthoDB" id="9808126at2"/>
<dbReference type="SUPFAM" id="SSF88697">
    <property type="entry name" value="PUA domain-like"/>
    <property type="match status" value="1"/>
</dbReference>
<keyword evidence="6 12" id="KW-0698">rRNA processing</keyword>
<comment type="caution">
    <text evidence="16">The sequence shown here is derived from an EMBL/GenBank/DDBJ whole genome shotgun (WGS) entry which is preliminary data.</text>
</comment>
<comment type="catalytic activity">
    <reaction evidence="11 12">
        <text>uridine(1498) in 16S rRNA + S-adenosyl-L-methionine = N(3)-methyluridine(1498) in 16S rRNA + S-adenosyl-L-homocysteine + H(+)</text>
        <dbReference type="Rhea" id="RHEA:42920"/>
        <dbReference type="Rhea" id="RHEA-COMP:10283"/>
        <dbReference type="Rhea" id="RHEA-COMP:10284"/>
        <dbReference type="ChEBI" id="CHEBI:15378"/>
        <dbReference type="ChEBI" id="CHEBI:57856"/>
        <dbReference type="ChEBI" id="CHEBI:59789"/>
        <dbReference type="ChEBI" id="CHEBI:65315"/>
        <dbReference type="ChEBI" id="CHEBI:74502"/>
        <dbReference type="EC" id="2.1.1.193"/>
    </reaction>
</comment>
<evidence type="ECO:0000313" key="17">
    <source>
        <dbReference type="Proteomes" id="UP000345527"/>
    </source>
</evidence>
<dbReference type="EMBL" id="RZOA01000001">
    <property type="protein sequence ID" value="KAA8824653.1"/>
    <property type="molecule type" value="Genomic_DNA"/>
</dbReference>
<comment type="function">
    <text evidence="10 12">Specifically methylates the N3 position of the uracil ring of uridine 1498 (m3U1498) in 16S rRNA. Acts on the fully assembled 30S ribosomal subunit.</text>
</comment>
<dbReference type="GO" id="GO:0070475">
    <property type="term" value="P:rRNA base methylation"/>
    <property type="evidence" value="ECO:0007669"/>
    <property type="project" value="TreeGrafter"/>
</dbReference>
<dbReference type="EC" id="2.1.1.193" evidence="3 12"/>
<evidence type="ECO:0000256" key="3">
    <source>
        <dbReference type="ARBA" id="ARBA00012328"/>
    </source>
</evidence>
<dbReference type="InterPro" id="IPR029026">
    <property type="entry name" value="tRNA_m1G_MTases_N"/>
</dbReference>
<dbReference type="AlphaFoldDB" id="A0A5J5E6W3"/>
<sequence length="264" mass="28508">MTNALFLFDPASDGVPVNADELHTGWTLTLPADVKRHALKSMRIGVGEELQLSDGRGLRIEAEVDDADNGVVHVKSVGREPAPVTRLALIQALAKQGRDEEAIDASTQIGVDEVIPWQADRSIVKWKDGKTDRKWGAVLDAATEQSRRSWRPELADCVNTKGVVAICRRACVHGDMVVVLHQDANETWDGVERAVRELADRTLDDGRARTIHVVVGPEGGISDDEIAAFKAAGAYVCVLGRNILRAATAGPVALTLLARALGRF</sequence>
<evidence type="ECO:0000256" key="2">
    <source>
        <dbReference type="ARBA" id="ARBA00005528"/>
    </source>
</evidence>
<evidence type="ECO:0000313" key="16">
    <source>
        <dbReference type="EMBL" id="KAA8824653.1"/>
    </source>
</evidence>
<evidence type="ECO:0000256" key="1">
    <source>
        <dbReference type="ARBA" id="ARBA00004496"/>
    </source>
</evidence>
<dbReference type="Proteomes" id="UP000345527">
    <property type="component" value="Unassembled WGS sequence"/>
</dbReference>
<keyword evidence="8 12" id="KW-0808">Transferase</keyword>
<evidence type="ECO:0000256" key="7">
    <source>
        <dbReference type="ARBA" id="ARBA00022603"/>
    </source>
</evidence>
<dbReference type="NCBIfam" id="TIGR00046">
    <property type="entry name" value="RsmE family RNA methyltransferase"/>
    <property type="match status" value="1"/>
</dbReference>
<feature type="domain" description="Ribosomal RNA small subunit methyltransferase E methyltransferase" evidence="13">
    <location>
        <begin position="82"/>
        <end position="257"/>
    </location>
</feature>
<dbReference type="InterPro" id="IPR015947">
    <property type="entry name" value="PUA-like_sf"/>
</dbReference>
<evidence type="ECO:0000259" key="14">
    <source>
        <dbReference type="Pfam" id="PF20260"/>
    </source>
</evidence>
<evidence type="ECO:0000256" key="4">
    <source>
        <dbReference type="ARBA" id="ARBA00013673"/>
    </source>
</evidence>
<dbReference type="GO" id="GO:0005737">
    <property type="term" value="C:cytoplasm"/>
    <property type="evidence" value="ECO:0007669"/>
    <property type="project" value="UniProtKB-SubCell"/>
</dbReference>
<dbReference type="EMBL" id="RZNZ01000003">
    <property type="protein sequence ID" value="KAA8821573.1"/>
    <property type="molecule type" value="Genomic_DNA"/>
</dbReference>
<dbReference type="PANTHER" id="PTHR30027">
    <property type="entry name" value="RIBOSOMAL RNA SMALL SUBUNIT METHYLTRANSFERASE E"/>
    <property type="match status" value="1"/>
</dbReference>
<dbReference type="InterPro" id="IPR046887">
    <property type="entry name" value="RsmE_PUA-like"/>
</dbReference>
<dbReference type="CDD" id="cd18084">
    <property type="entry name" value="RsmE-like"/>
    <property type="match status" value="1"/>
</dbReference>
<dbReference type="InterPro" id="IPR029028">
    <property type="entry name" value="Alpha/beta_knot_MTases"/>
</dbReference>
<proteinExistence type="inferred from homology"/>
<accession>A0A5J5E6W3</accession>
<evidence type="ECO:0000256" key="9">
    <source>
        <dbReference type="ARBA" id="ARBA00022691"/>
    </source>
</evidence>
<dbReference type="GO" id="GO:0070042">
    <property type="term" value="F:rRNA (uridine-N3-)-methyltransferase activity"/>
    <property type="evidence" value="ECO:0007669"/>
    <property type="project" value="TreeGrafter"/>
</dbReference>
<dbReference type="Pfam" id="PF04452">
    <property type="entry name" value="Methyltrans_RNA"/>
    <property type="match status" value="1"/>
</dbReference>